<accession>A0A1H0VCN5</accession>
<evidence type="ECO:0000313" key="2">
    <source>
        <dbReference type="EMBL" id="SDP75995.1"/>
    </source>
</evidence>
<dbReference type="STRING" id="91360.SAMN05660330_03987"/>
<evidence type="ECO:0000256" key="1">
    <source>
        <dbReference type="SAM" id="MobiDB-lite"/>
    </source>
</evidence>
<name>A0A1H0VCN5_9BACT</name>
<dbReference type="Proteomes" id="UP000199073">
    <property type="component" value="Unassembled WGS sequence"/>
</dbReference>
<protein>
    <submittedName>
        <fullName evidence="2">Uncharacterized protein</fullName>
    </submittedName>
</protein>
<gene>
    <name evidence="2" type="ORF">SAMN05660330_03987</name>
</gene>
<proteinExistence type="predicted"/>
<evidence type="ECO:0000313" key="3">
    <source>
        <dbReference type="Proteomes" id="UP000199073"/>
    </source>
</evidence>
<dbReference type="EMBL" id="FNJI01000045">
    <property type="protein sequence ID" value="SDP75995.1"/>
    <property type="molecule type" value="Genomic_DNA"/>
</dbReference>
<organism evidence="2 3">
    <name type="scientific">Desulforhopalus singaporensis</name>
    <dbReference type="NCBI Taxonomy" id="91360"/>
    <lineage>
        <taxon>Bacteria</taxon>
        <taxon>Pseudomonadati</taxon>
        <taxon>Thermodesulfobacteriota</taxon>
        <taxon>Desulfobulbia</taxon>
        <taxon>Desulfobulbales</taxon>
        <taxon>Desulfocapsaceae</taxon>
        <taxon>Desulforhopalus</taxon>
    </lineage>
</organism>
<keyword evidence="3" id="KW-1185">Reference proteome</keyword>
<feature type="region of interest" description="Disordered" evidence="1">
    <location>
        <begin position="99"/>
        <end position="125"/>
    </location>
</feature>
<sequence length="125" mass="14388">MSKKREVLNQKNITLTYLELENLFGNDAFGKPRGLSRASIPRGIKDLMEKGFIEIVRQGGGYQKDKTIYGLTDDWKWWQPGTVVRQKQKGKAAARNTVENNFNPHNRTHTHPHNLTLNGEFRVPE</sequence>
<dbReference type="AlphaFoldDB" id="A0A1H0VCN5"/>
<reference evidence="2 3" key="1">
    <citation type="submission" date="2016-10" db="EMBL/GenBank/DDBJ databases">
        <authorList>
            <person name="de Groot N.N."/>
        </authorList>
    </citation>
    <scope>NUCLEOTIDE SEQUENCE [LARGE SCALE GENOMIC DNA]</scope>
    <source>
        <strain evidence="2 3">DSM 12130</strain>
    </source>
</reference>